<comment type="caution">
    <text evidence="1">The sequence shown here is derived from an EMBL/GenBank/DDBJ whole genome shotgun (WGS) entry which is preliminary data.</text>
</comment>
<dbReference type="Gene3D" id="3.90.550.10">
    <property type="entry name" value="Spore Coat Polysaccharide Biosynthesis Protein SpsA, Chain A"/>
    <property type="match status" value="1"/>
</dbReference>
<organism evidence="1 2">
    <name type="scientific">Roseospira goensis</name>
    <dbReference type="NCBI Taxonomy" id="391922"/>
    <lineage>
        <taxon>Bacteria</taxon>
        <taxon>Pseudomonadati</taxon>
        <taxon>Pseudomonadota</taxon>
        <taxon>Alphaproteobacteria</taxon>
        <taxon>Rhodospirillales</taxon>
        <taxon>Rhodospirillaceae</taxon>
        <taxon>Roseospira</taxon>
    </lineage>
</organism>
<reference evidence="1 2" key="1">
    <citation type="submission" date="2020-08" db="EMBL/GenBank/DDBJ databases">
        <title>Genome sequencing of Purple Non-Sulfur Bacteria from various extreme environments.</title>
        <authorList>
            <person name="Mayer M."/>
        </authorList>
    </citation>
    <scope>NUCLEOTIDE SEQUENCE [LARGE SCALE GENOMIC DNA]</scope>
    <source>
        <strain evidence="1 2">JA135</strain>
    </source>
</reference>
<dbReference type="CDD" id="cd02513">
    <property type="entry name" value="CMP-NeuAc_Synthase"/>
    <property type="match status" value="1"/>
</dbReference>
<dbReference type="Pfam" id="PF02348">
    <property type="entry name" value="CTP_transf_3"/>
    <property type="match status" value="1"/>
</dbReference>
<name>A0A7W6WMM7_9PROT</name>
<evidence type="ECO:0000313" key="2">
    <source>
        <dbReference type="Proteomes" id="UP000555728"/>
    </source>
</evidence>
<dbReference type="AlphaFoldDB" id="A0A7W6WMM7"/>
<dbReference type="InterPro" id="IPR050793">
    <property type="entry name" value="CMP-NeuNAc_synthase"/>
</dbReference>
<dbReference type="SUPFAM" id="SSF53448">
    <property type="entry name" value="Nucleotide-diphospho-sugar transferases"/>
    <property type="match status" value="1"/>
</dbReference>
<accession>A0A7W6WMM7</accession>
<dbReference type="Proteomes" id="UP000555728">
    <property type="component" value="Unassembled WGS sequence"/>
</dbReference>
<evidence type="ECO:0000313" key="1">
    <source>
        <dbReference type="EMBL" id="MBB4287908.1"/>
    </source>
</evidence>
<proteinExistence type="predicted"/>
<dbReference type="PANTHER" id="PTHR21485">
    <property type="entry name" value="HAD SUPERFAMILY MEMBERS CMAS AND KDSC"/>
    <property type="match status" value="1"/>
</dbReference>
<dbReference type="EMBL" id="JACIGI010000064">
    <property type="protein sequence ID" value="MBB4287908.1"/>
    <property type="molecule type" value="Genomic_DNA"/>
</dbReference>
<keyword evidence="2" id="KW-1185">Reference proteome</keyword>
<dbReference type="GO" id="GO:0008781">
    <property type="term" value="F:N-acylneuraminate cytidylyltransferase activity"/>
    <property type="evidence" value="ECO:0007669"/>
    <property type="project" value="TreeGrafter"/>
</dbReference>
<dbReference type="RefSeq" id="WP_184438106.1">
    <property type="nucleotide sequence ID" value="NZ_JACIGI010000064.1"/>
</dbReference>
<dbReference type="InterPro" id="IPR029044">
    <property type="entry name" value="Nucleotide-diphossugar_trans"/>
</dbReference>
<sequence>MTTAAPPPAPLAPVTAVLPLRGTSVRVPGKNRRPLAGRPLFHHILGTLAAADVVDRIVVNSDDPAILDEALTVVPAALAMRRPAALAAPETSMNDVLRDTLDRLPSDAGLILQTHATNPFLTAATLGRAIAALRAAWPDRDSLFAVTRRQVRLWDASGRPLNHDPARLLPTQDLAPVFEENSCLYLFTAAGLRARGTRIGARPLLFETPALESLDIDEASDFVLAEALAAHPARPAAAPVSCPRTSG</sequence>
<dbReference type="PANTHER" id="PTHR21485:SF6">
    <property type="entry name" value="N-ACYLNEURAMINATE CYTIDYLYLTRANSFERASE-RELATED"/>
    <property type="match status" value="1"/>
</dbReference>
<dbReference type="InterPro" id="IPR003329">
    <property type="entry name" value="Cytidylyl_trans"/>
</dbReference>
<protein>
    <submittedName>
        <fullName evidence="1">CMP-N-acetylneuraminic acid synthetase</fullName>
    </submittedName>
</protein>
<gene>
    <name evidence="1" type="ORF">GGD88_003675</name>
</gene>